<accession>A0ABV6LF24</accession>
<sequence>MAEERFLLRASRNTLLDIVLNEVGGTYPLTDLPVKAESDFVFYDEPAKLVLDYSQPDVKYLVYEDIEHRSPQNGTGAELTLLTLPLKVQAHAFRVKAIKRYGKTLDSTLLQTILITIGVNRGLEIVAEKPIITYGEKAALIIKNTQKNARYAIFFEHNAVDTSDMARQIVLEDNVFPDELPPSGLKEQLPDNCKRYLLSKSKLSENGGDIRIETQYCLRETIDLKVWVFDEDTRQAGILLKTTPISVTPNVNLPATWYSLANSEDVNNTGAINYSGKVGIRLQQTQKSANYFICLGGIDTDAPDRSAGELLTAMVAGTGAQLDIPLPMAIKEDTLVTIRVNKPTLDLASELIATVMIAAYPDANRKFSLITGTSDDERAVIIRIDNPQRGIIYQLRDAETKKAVSEPFFYHRNQGTGHMRVSKNREGLKSKNTATSEYEWLKGQFVVGSCNQGNEPENAKVLLTLNKKNKPGAVEITAIKSTTGFVVVIGVIDLNDQ</sequence>
<dbReference type="EMBL" id="JBHLTS010000077">
    <property type="protein sequence ID" value="MFC0518068.1"/>
    <property type="molecule type" value="Genomic_DNA"/>
</dbReference>
<keyword evidence="2" id="KW-1185">Reference proteome</keyword>
<organism evidence="1 2">
    <name type="scientific">Mucilaginibacter angelicae</name>
    <dbReference type="NCBI Taxonomy" id="869718"/>
    <lineage>
        <taxon>Bacteria</taxon>
        <taxon>Pseudomonadati</taxon>
        <taxon>Bacteroidota</taxon>
        <taxon>Sphingobacteriia</taxon>
        <taxon>Sphingobacteriales</taxon>
        <taxon>Sphingobacteriaceae</taxon>
        <taxon>Mucilaginibacter</taxon>
    </lineage>
</organism>
<dbReference type="Proteomes" id="UP001589828">
    <property type="component" value="Unassembled WGS sequence"/>
</dbReference>
<dbReference type="RefSeq" id="WP_377025793.1">
    <property type="nucleotide sequence ID" value="NZ_JBHLTS010000077.1"/>
</dbReference>
<reference evidence="1 2" key="1">
    <citation type="submission" date="2024-09" db="EMBL/GenBank/DDBJ databases">
        <authorList>
            <person name="Sun Q."/>
            <person name="Mori K."/>
        </authorList>
    </citation>
    <scope>NUCLEOTIDE SEQUENCE [LARGE SCALE GENOMIC DNA]</scope>
    <source>
        <strain evidence="1 2">NCAIM B.02415</strain>
    </source>
</reference>
<comment type="caution">
    <text evidence="1">The sequence shown here is derived from an EMBL/GenBank/DDBJ whole genome shotgun (WGS) entry which is preliminary data.</text>
</comment>
<evidence type="ECO:0000313" key="1">
    <source>
        <dbReference type="EMBL" id="MFC0518068.1"/>
    </source>
</evidence>
<gene>
    <name evidence="1" type="ORF">ACFFGT_27890</name>
</gene>
<proteinExistence type="predicted"/>
<name>A0ABV6LF24_9SPHI</name>
<protein>
    <submittedName>
        <fullName evidence="1">Uncharacterized protein</fullName>
    </submittedName>
</protein>
<evidence type="ECO:0000313" key="2">
    <source>
        <dbReference type="Proteomes" id="UP001589828"/>
    </source>
</evidence>